<evidence type="ECO:0000313" key="1">
    <source>
        <dbReference type="EMBL" id="RDI40477.1"/>
    </source>
</evidence>
<keyword evidence="1" id="KW-0012">Acyltransferase</keyword>
<keyword evidence="2" id="KW-1185">Reference proteome</keyword>
<gene>
    <name evidence="1" type="ORF">C7453_101271</name>
</gene>
<dbReference type="Proteomes" id="UP000254958">
    <property type="component" value="Unassembled WGS sequence"/>
</dbReference>
<dbReference type="GO" id="GO:0016746">
    <property type="term" value="F:acyltransferase activity"/>
    <property type="evidence" value="ECO:0007669"/>
    <property type="project" value="UniProtKB-KW"/>
</dbReference>
<protein>
    <submittedName>
        <fullName evidence="1">Lipid A biosynthesis acyltransferase</fullName>
    </submittedName>
</protein>
<accession>A0A370G9S0</accession>
<name>A0A370G9S0_GLULI</name>
<organism evidence="1 2">
    <name type="scientific">Gluconacetobacter liquefaciens</name>
    <name type="common">Acetobacter liquefaciens</name>
    <dbReference type="NCBI Taxonomy" id="89584"/>
    <lineage>
        <taxon>Bacteria</taxon>
        <taxon>Pseudomonadati</taxon>
        <taxon>Pseudomonadota</taxon>
        <taxon>Alphaproteobacteria</taxon>
        <taxon>Acetobacterales</taxon>
        <taxon>Acetobacteraceae</taxon>
        <taxon>Gluconacetobacter</taxon>
    </lineage>
</organism>
<sequence>MARLARRTGARICPVYLTREEGVRFTLTILESFDLTCASASLLDDVERLNAIVEPLVRSHAPQWYFIDNRMVS</sequence>
<dbReference type="RefSeq" id="WP_211311001.1">
    <property type="nucleotide sequence ID" value="NZ_QQAW01000001.1"/>
</dbReference>
<comment type="caution">
    <text evidence="1">The sequence shown here is derived from an EMBL/GenBank/DDBJ whole genome shotgun (WGS) entry which is preliminary data.</text>
</comment>
<evidence type="ECO:0000313" key="2">
    <source>
        <dbReference type="Proteomes" id="UP000254958"/>
    </source>
</evidence>
<proteinExistence type="predicted"/>
<dbReference type="EMBL" id="QQAW01000001">
    <property type="protein sequence ID" value="RDI40477.1"/>
    <property type="molecule type" value="Genomic_DNA"/>
</dbReference>
<dbReference type="AlphaFoldDB" id="A0A370G9S0"/>
<keyword evidence="1" id="KW-0808">Transferase</keyword>
<reference evidence="1 2" key="1">
    <citation type="submission" date="2018-07" db="EMBL/GenBank/DDBJ databases">
        <title>Genomic Encyclopedia of Type Strains, Phase IV (KMG-IV): sequencing the most valuable type-strain genomes for metagenomic binning, comparative biology and taxonomic classification.</title>
        <authorList>
            <person name="Goeker M."/>
        </authorList>
    </citation>
    <scope>NUCLEOTIDE SEQUENCE [LARGE SCALE GENOMIC DNA]</scope>
    <source>
        <strain evidence="1 2">DSM 5603</strain>
    </source>
</reference>